<keyword evidence="3" id="KW-1185">Reference proteome</keyword>
<dbReference type="AlphaFoldDB" id="V6J1J0"/>
<dbReference type="STRING" id="1395513.P343_01540"/>
<reference evidence="2 3" key="1">
    <citation type="journal article" date="2013" name="Genome Announc.">
        <title>Genome Sequence of Sporolactobacillus laevolacticus DSM442, an Efficient Polymer-Grade D-Lactate Producer from Agricultural Waste Cottonseed as a Nitrogen Source.</title>
        <authorList>
            <person name="Wang H."/>
            <person name="Wang L."/>
            <person name="Ju J."/>
            <person name="Yu B."/>
            <person name="Ma Y."/>
        </authorList>
    </citation>
    <scope>NUCLEOTIDE SEQUENCE [LARGE SCALE GENOMIC DNA]</scope>
    <source>
        <strain evidence="2 3">DSM 442</strain>
    </source>
</reference>
<dbReference type="EMBL" id="AWTC01000001">
    <property type="protein sequence ID" value="EST13692.1"/>
    <property type="molecule type" value="Genomic_DNA"/>
</dbReference>
<organism evidence="2 3">
    <name type="scientific">Sporolactobacillus laevolacticus DSM 442</name>
    <dbReference type="NCBI Taxonomy" id="1395513"/>
    <lineage>
        <taxon>Bacteria</taxon>
        <taxon>Bacillati</taxon>
        <taxon>Bacillota</taxon>
        <taxon>Bacilli</taxon>
        <taxon>Bacillales</taxon>
        <taxon>Sporolactobacillaceae</taxon>
        <taxon>Sporolactobacillus</taxon>
    </lineage>
</organism>
<evidence type="ECO:0000256" key="1">
    <source>
        <dbReference type="SAM" id="Phobius"/>
    </source>
</evidence>
<name>V6J1J0_9BACL</name>
<feature type="transmembrane region" description="Helical" evidence="1">
    <location>
        <begin position="66"/>
        <end position="82"/>
    </location>
</feature>
<protein>
    <recommendedName>
        <fullName evidence="4">DUF3784 domain-containing protein</fullName>
    </recommendedName>
</protein>
<evidence type="ECO:0008006" key="4">
    <source>
        <dbReference type="Google" id="ProtNLM"/>
    </source>
</evidence>
<feature type="transmembrane region" description="Helical" evidence="1">
    <location>
        <begin position="5"/>
        <end position="22"/>
    </location>
</feature>
<gene>
    <name evidence="2" type="ORF">P343_01540</name>
</gene>
<dbReference type="Proteomes" id="UP000018296">
    <property type="component" value="Unassembled WGS sequence"/>
</dbReference>
<evidence type="ECO:0000313" key="3">
    <source>
        <dbReference type="Proteomes" id="UP000018296"/>
    </source>
</evidence>
<keyword evidence="1" id="KW-0812">Transmembrane</keyword>
<sequence length="83" mass="9171">MVIKIIIMLLGIVITIVGLLYSKSYHEKHFSSDINSGTFSDGIIGFIIEFVVLGLLSILPWYINKALVISIGLLLFVTSVVFI</sequence>
<proteinExistence type="predicted"/>
<feature type="transmembrane region" description="Helical" evidence="1">
    <location>
        <begin position="42"/>
        <end position="59"/>
    </location>
</feature>
<accession>V6J1J0</accession>
<evidence type="ECO:0000313" key="2">
    <source>
        <dbReference type="EMBL" id="EST13692.1"/>
    </source>
</evidence>
<comment type="caution">
    <text evidence="2">The sequence shown here is derived from an EMBL/GenBank/DDBJ whole genome shotgun (WGS) entry which is preliminary data.</text>
</comment>
<keyword evidence="1" id="KW-1133">Transmembrane helix</keyword>
<keyword evidence="1" id="KW-0472">Membrane</keyword>